<name>A0A841RSH3_9BACI</name>
<dbReference type="PANTHER" id="PTHR38045">
    <property type="entry name" value="CHROMOSOME 1, WHOLE GENOME SHOTGUN SEQUENCE"/>
    <property type="match status" value="1"/>
</dbReference>
<sequence length="581" mass="67762">MTITIDKNDPLTKKWIAHIFQTIETSKMPSPTFHDFILFQQSGDRQQFEKKYFARRKRLAAYGLLHALYPKEGYYLQQLEEEIWQILQEFTWCLPAHIDESREYKTDNSAERKYTIDLFAAETAFTLAEMIALFDDLNPFLIDQMKHEINKRVIRNFIENGPYHWETANHNWASVCAGSIGSAALYIMEDSKERDQLFKRIFAAMDSYLSGIGEDGACTEGYNYWKYGFGYFVYFLELYERVLGTKTSYWSKDKVKMLASFQQKIFLAENNTVNFSDAQAKAYPLLGFTHFLSTKIPNIHVPSRRLAEEEIIDHCGRWAPAFRELLWYESDKKGSVWSGRSWLLQDSQLFISRHKTDGNTFAFAAKGGHNDEPHNHLDIGHFVLFANGETYCKDLGAGVYSKDYFNEHRYSFLSNAARGHSIPQINGVEQGVGQAYKAEIVKHELTNSVDKWKLDMTSVYPSSGLKRMNRTFRWEKYKFPSLLVEDDFYFQQSSNRLTERFVLADLPYERTENGLKMDGLEIRFLPMAGEMKVNREVYSNHFGENQSVLILEIEMKEVPKQFLFQAQFQLGETITHDIYDE</sequence>
<evidence type="ECO:0000313" key="1">
    <source>
        <dbReference type="EMBL" id="MBB6514276.1"/>
    </source>
</evidence>
<dbReference type="AlphaFoldDB" id="A0A841RSH3"/>
<protein>
    <recommendedName>
        <fullName evidence="3">Heparinase II/III-like protein</fullName>
    </recommendedName>
</protein>
<dbReference type="PANTHER" id="PTHR38045:SF1">
    <property type="entry name" value="HEPARINASE II_III-LIKE PROTEIN"/>
    <property type="match status" value="1"/>
</dbReference>
<accession>A0A841RSH3</accession>
<dbReference type="EMBL" id="JACHON010000028">
    <property type="protein sequence ID" value="MBB6514276.1"/>
    <property type="molecule type" value="Genomic_DNA"/>
</dbReference>
<dbReference type="Gene3D" id="2.70.98.70">
    <property type="match status" value="1"/>
</dbReference>
<keyword evidence="2" id="KW-1185">Reference proteome</keyword>
<gene>
    <name evidence="1" type="ORF">GGQ92_003099</name>
</gene>
<evidence type="ECO:0008006" key="3">
    <source>
        <dbReference type="Google" id="ProtNLM"/>
    </source>
</evidence>
<comment type="caution">
    <text evidence="1">The sequence shown here is derived from an EMBL/GenBank/DDBJ whole genome shotgun (WGS) entry which is preliminary data.</text>
</comment>
<organism evidence="1 2">
    <name type="scientific">Gracilibacillus halotolerans</name>
    <dbReference type="NCBI Taxonomy" id="74386"/>
    <lineage>
        <taxon>Bacteria</taxon>
        <taxon>Bacillati</taxon>
        <taxon>Bacillota</taxon>
        <taxon>Bacilli</taxon>
        <taxon>Bacillales</taxon>
        <taxon>Bacillaceae</taxon>
        <taxon>Gracilibacillus</taxon>
    </lineage>
</organism>
<dbReference type="InterPro" id="IPR008929">
    <property type="entry name" value="Chondroitin_lyas"/>
</dbReference>
<dbReference type="Proteomes" id="UP000572212">
    <property type="component" value="Unassembled WGS sequence"/>
</dbReference>
<dbReference type="SUPFAM" id="SSF48230">
    <property type="entry name" value="Chondroitin AC/alginate lyase"/>
    <property type="match status" value="1"/>
</dbReference>
<dbReference type="RefSeq" id="WP_184251027.1">
    <property type="nucleotide sequence ID" value="NZ_BAAACU010000010.1"/>
</dbReference>
<evidence type="ECO:0000313" key="2">
    <source>
        <dbReference type="Proteomes" id="UP000572212"/>
    </source>
</evidence>
<dbReference type="Gene3D" id="1.50.10.100">
    <property type="entry name" value="Chondroitin AC/alginate lyase"/>
    <property type="match status" value="1"/>
</dbReference>
<proteinExistence type="predicted"/>
<reference evidence="1 2" key="1">
    <citation type="submission" date="2020-08" db="EMBL/GenBank/DDBJ databases">
        <title>Genomic Encyclopedia of Type Strains, Phase IV (KMG-IV): sequencing the most valuable type-strain genomes for metagenomic binning, comparative biology and taxonomic classification.</title>
        <authorList>
            <person name="Goeker M."/>
        </authorList>
    </citation>
    <scope>NUCLEOTIDE SEQUENCE [LARGE SCALE GENOMIC DNA]</scope>
    <source>
        <strain evidence="1 2">DSM 11805</strain>
    </source>
</reference>